<dbReference type="Proteomes" id="UP001321475">
    <property type="component" value="Chromosome"/>
</dbReference>
<dbReference type="Pfam" id="PF00753">
    <property type="entry name" value="Lactamase_B"/>
    <property type="match status" value="1"/>
</dbReference>
<feature type="domain" description="Metallo-beta-lactamase" evidence="1">
    <location>
        <begin position="25"/>
        <end position="240"/>
    </location>
</feature>
<organism evidence="2 3">
    <name type="scientific">Paraoerskovia sediminicola</name>
    <dbReference type="NCBI Taxonomy" id="1138587"/>
    <lineage>
        <taxon>Bacteria</taxon>
        <taxon>Bacillati</taxon>
        <taxon>Actinomycetota</taxon>
        <taxon>Actinomycetes</taxon>
        <taxon>Micrococcales</taxon>
        <taxon>Cellulomonadaceae</taxon>
        <taxon>Paraoerskovia</taxon>
    </lineage>
</organism>
<proteinExistence type="predicted"/>
<dbReference type="InterPro" id="IPR036866">
    <property type="entry name" value="RibonucZ/Hydroxyglut_hydro"/>
</dbReference>
<dbReference type="InterPro" id="IPR050855">
    <property type="entry name" value="NDM-1-like"/>
</dbReference>
<dbReference type="InterPro" id="IPR001279">
    <property type="entry name" value="Metallo-B-lactamas"/>
</dbReference>
<dbReference type="PANTHER" id="PTHR42951:SF4">
    <property type="entry name" value="ACYL-COENZYME A THIOESTERASE MBLAC2"/>
    <property type="match status" value="1"/>
</dbReference>
<protein>
    <submittedName>
        <fullName evidence="2">MBL fold metallo-hydrolase</fullName>
    </submittedName>
</protein>
<dbReference type="PANTHER" id="PTHR42951">
    <property type="entry name" value="METALLO-BETA-LACTAMASE DOMAIN-CONTAINING"/>
    <property type="match status" value="1"/>
</dbReference>
<dbReference type="SUPFAM" id="SSF56281">
    <property type="entry name" value="Metallo-hydrolase/oxidoreductase"/>
    <property type="match status" value="1"/>
</dbReference>
<dbReference type="EMBL" id="AP027729">
    <property type="protein sequence ID" value="BDZ43145.1"/>
    <property type="molecule type" value="Genomic_DNA"/>
</dbReference>
<keyword evidence="3" id="KW-1185">Reference proteome</keyword>
<name>A0ABM8G519_9CELL</name>
<gene>
    <name evidence="2" type="primary">ampC</name>
    <name evidence="2" type="ORF">GCM10025865_24440</name>
</gene>
<reference evidence="3" key="1">
    <citation type="journal article" date="2019" name="Int. J. Syst. Evol. Microbiol.">
        <title>The Global Catalogue of Microorganisms (GCM) 10K type strain sequencing project: providing services to taxonomists for standard genome sequencing and annotation.</title>
        <authorList>
            <consortium name="The Broad Institute Genomics Platform"/>
            <consortium name="The Broad Institute Genome Sequencing Center for Infectious Disease"/>
            <person name="Wu L."/>
            <person name="Ma J."/>
        </authorList>
    </citation>
    <scope>NUCLEOTIDE SEQUENCE [LARGE SCALE GENOMIC DNA]</scope>
    <source>
        <strain evidence="3">NBRC 108565</strain>
    </source>
</reference>
<sequence length="323" mass="33378">MTAIEKIRPGIWSVAIPMPGSHLPYSLAYLIEDGAAVHVVDPGLGTEEGWAALTGGLAAAGHGVADIATVTLTHLHPDHLGLADQLRDAGGATVAMHSADVEGLAAMTAGHHGILGDESGARSWGVPAARLPELLAVRQIAGPQPTASIDVRLADGDRLAIGDRHIEVVHTPGHTAGSICLIDRNEGLVWTGDHVLPGINPGLGLGGPTTTHPPADYLSSLDVVRRLDDPAAPLEVLPGHGAPFTGLAARCDALAAHQQRRADEVAAVLADDGGASVWSVASRLTWTAGWARLEGFLLASALAQTAMLVAYVRQRADLRPDGR</sequence>
<dbReference type="Gene3D" id="3.60.15.10">
    <property type="entry name" value="Ribonuclease Z/Hydroxyacylglutathione hydrolase-like"/>
    <property type="match status" value="1"/>
</dbReference>
<evidence type="ECO:0000313" key="2">
    <source>
        <dbReference type="EMBL" id="BDZ43145.1"/>
    </source>
</evidence>
<dbReference type="SMART" id="SM00849">
    <property type="entry name" value="Lactamase_B"/>
    <property type="match status" value="1"/>
</dbReference>
<evidence type="ECO:0000259" key="1">
    <source>
        <dbReference type="SMART" id="SM00849"/>
    </source>
</evidence>
<evidence type="ECO:0000313" key="3">
    <source>
        <dbReference type="Proteomes" id="UP001321475"/>
    </source>
</evidence>
<accession>A0ABM8G519</accession>
<dbReference type="RefSeq" id="WP_286217459.1">
    <property type="nucleotide sequence ID" value="NZ_AP027729.1"/>
</dbReference>